<gene>
    <name evidence="3" type="ORF">QE152_g38988</name>
</gene>
<dbReference type="Pfam" id="PF09643">
    <property type="entry name" value="YopX"/>
    <property type="match status" value="1"/>
</dbReference>
<comment type="caution">
    <text evidence="3">The sequence shown here is derived from an EMBL/GenBank/DDBJ whole genome shotgun (WGS) entry which is preliminary data.</text>
</comment>
<dbReference type="InterPro" id="IPR023385">
    <property type="entry name" value="YopX-like_C"/>
</dbReference>
<accession>A0AAW1HV37</accession>
<protein>
    <submittedName>
        <fullName evidence="3">YopX protein</fullName>
    </submittedName>
</protein>
<dbReference type="SUPFAM" id="SSF159006">
    <property type="entry name" value="YopX-like"/>
    <property type="match status" value="1"/>
</dbReference>
<dbReference type="AlphaFoldDB" id="A0AAW1HV37"/>
<keyword evidence="1" id="KW-0812">Transmembrane</keyword>
<keyword evidence="1" id="KW-0472">Membrane</keyword>
<dbReference type="Proteomes" id="UP001458880">
    <property type="component" value="Unassembled WGS sequence"/>
</dbReference>
<feature type="transmembrane region" description="Helical" evidence="1">
    <location>
        <begin position="345"/>
        <end position="368"/>
    </location>
</feature>
<feature type="domain" description="YopX protein" evidence="2">
    <location>
        <begin position="162"/>
        <end position="213"/>
    </location>
</feature>
<sequence length="385" mass="43017">MKAEKIMESLEVAEKLIESAKESVKERQDGNYCYGTILPGETYSYATLKDGGEIYEWKSHEKCGTVASELWDYIDPCEGMTAEDFQEGCREFCIAFMIDQNEGYPDWFNDSAKCAEKMDVRAEGGRIMQDRYLFRGKRIDNGEWIEGFYDEITKGEHLDPIENDSRITTFKKLDNGEIILTGIHSVDPATVGQCTGTKDKNGVLIFEGDLVTVTGYSYTEPEIEESGEIDITPLGFALWDGETCRHKNLSELQELEQQVSQAVKINNQNAIKQINDMQARREAFEVGAETALKIADRLALEEANKTCPCCQGDEPVAEMDDAAIFLDMDGEFVVNTDGDTCAKQIMIGVIVAGTAAISGSIIVTTMIAEKLKLLDELEQDYEDDY</sequence>
<keyword evidence="1" id="KW-1133">Transmembrane helix</keyword>
<evidence type="ECO:0000313" key="4">
    <source>
        <dbReference type="Proteomes" id="UP001458880"/>
    </source>
</evidence>
<dbReference type="Gene3D" id="2.30.30.290">
    <property type="entry name" value="YopX-like domains"/>
    <property type="match status" value="1"/>
</dbReference>
<name>A0AAW1HV37_POPJA</name>
<organism evidence="3 4">
    <name type="scientific">Popillia japonica</name>
    <name type="common">Japanese beetle</name>
    <dbReference type="NCBI Taxonomy" id="7064"/>
    <lineage>
        <taxon>Eukaryota</taxon>
        <taxon>Metazoa</taxon>
        <taxon>Ecdysozoa</taxon>
        <taxon>Arthropoda</taxon>
        <taxon>Hexapoda</taxon>
        <taxon>Insecta</taxon>
        <taxon>Pterygota</taxon>
        <taxon>Neoptera</taxon>
        <taxon>Endopterygota</taxon>
        <taxon>Coleoptera</taxon>
        <taxon>Polyphaga</taxon>
        <taxon>Scarabaeiformia</taxon>
        <taxon>Scarabaeidae</taxon>
        <taxon>Rutelinae</taxon>
        <taxon>Popillia</taxon>
    </lineage>
</organism>
<proteinExistence type="predicted"/>
<evidence type="ECO:0000259" key="2">
    <source>
        <dbReference type="Pfam" id="PF09643"/>
    </source>
</evidence>
<evidence type="ECO:0000256" key="1">
    <source>
        <dbReference type="SAM" id="Phobius"/>
    </source>
</evidence>
<keyword evidence="4" id="KW-1185">Reference proteome</keyword>
<dbReference type="InterPro" id="IPR019096">
    <property type="entry name" value="YopX_protein"/>
</dbReference>
<dbReference type="EMBL" id="JASPKY010000881">
    <property type="protein sequence ID" value="KAK9680610.1"/>
    <property type="molecule type" value="Genomic_DNA"/>
</dbReference>
<evidence type="ECO:0000313" key="3">
    <source>
        <dbReference type="EMBL" id="KAK9680610.1"/>
    </source>
</evidence>
<reference evidence="3 4" key="1">
    <citation type="journal article" date="2024" name="BMC Genomics">
        <title>De novo assembly and annotation of Popillia japonica's genome with initial clues to its potential as an invasive pest.</title>
        <authorList>
            <person name="Cucini C."/>
            <person name="Boschi S."/>
            <person name="Funari R."/>
            <person name="Cardaioli E."/>
            <person name="Iannotti N."/>
            <person name="Marturano G."/>
            <person name="Paoli F."/>
            <person name="Bruttini M."/>
            <person name="Carapelli A."/>
            <person name="Frati F."/>
            <person name="Nardi F."/>
        </authorList>
    </citation>
    <scope>NUCLEOTIDE SEQUENCE [LARGE SCALE GENOMIC DNA]</scope>
    <source>
        <strain evidence="3">DMR45628</strain>
    </source>
</reference>